<evidence type="ECO:0000313" key="1">
    <source>
        <dbReference type="EMBL" id="PJF45784.1"/>
    </source>
</evidence>
<dbReference type="Pfam" id="PF01663">
    <property type="entry name" value="Phosphodiest"/>
    <property type="match status" value="1"/>
</dbReference>
<evidence type="ECO:0000313" key="2">
    <source>
        <dbReference type="Proteomes" id="UP000230790"/>
    </source>
</evidence>
<feature type="non-terminal residue" evidence="1">
    <location>
        <position position="158"/>
    </location>
</feature>
<reference evidence="1 2" key="1">
    <citation type="submission" date="2017-11" db="EMBL/GenBank/DDBJ databases">
        <title>Evolution of Phototrophy in the Chloroflexi Phylum Driven by Horizontal Gene Transfer.</title>
        <authorList>
            <person name="Ward L.M."/>
            <person name="Hemp J."/>
            <person name="Shih P.M."/>
            <person name="Mcglynn S.E."/>
            <person name="Fischer W."/>
        </authorList>
    </citation>
    <scope>NUCLEOTIDE SEQUENCE [LARGE SCALE GENOMIC DNA]</scope>
    <source>
        <strain evidence="1">JP3_7</strain>
    </source>
</reference>
<organism evidence="1 2">
    <name type="scientific">Candidatus Thermofonsia Clade 3 bacterium</name>
    <dbReference type="NCBI Taxonomy" id="2364212"/>
    <lineage>
        <taxon>Bacteria</taxon>
        <taxon>Bacillati</taxon>
        <taxon>Chloroflexota</taxon>
        <taxon>Candidatus Thermofontia</taxon>
        <taxon>Candidatus Thermofonsia Clade 3</taxon>
    </lineage>
</organism>
<dbReference type="Proteomes" id="UP000230790">
    <property type="component" value="Unassembled WGS sequence"/>
</dbReference>
<dbReference type="SUPFAM" id="SSF53649">
    <property type="entry name" value="Alkaline phosphatase-like"/>
    <property type="match status" value="1"/>
</dbReference>
<evidence type="ECO:0008006" key="3">
    <source>
        <dbReference type="Google" id="ProtNLM"/>
    </source>
</evidence>
<gene>
    <name evidence="1" type="ORF">CUN48_17130</name>
</gene>
<dbReference type="InterPro" id="IPR017850">
    <property type="entry name" value="Alkaline_phosphatase_core_sf"/>
</dbReference>
<dbReference type="InterPro" id="IPR002591">
    <property type="entry name" value="Phosphodiest/P_Trfase"/>
</dbReference>
<comment type="caution">
    <text evidence="1">The sequence shown here is derived from an EMBL/GenBank/DDBJ whole genome shotgun (WGS) entry which is preliminary data.</text>
</comment>
<protein>
    <recommendedName>
        <fullName evidence="3">Phosphodiesterase</fullName>
    </recommendedName>
</protein>
<proteinExistence type="predicted"/>
<accession>A0A2M8Q7N6</accession>
<name>A0A2M8Q7N6_9CHLR</name>
<dbReference type="Gene3D" id="3.40.720.10">
    <property type="entry name" value="Alkaline Phosphatase, subunit A"/>
    <property type="match status" value="1"/>
</dbReference>
<dbReference type="EMBL" id="PGTN01000757">
    <property type="protein sequence ID" value="PJF45784.1"/>
    <property type="molecule type" value="Genomic_DNA"/>
</dbReference>
<dbReference type="AlphaFoldDB" id="A0A2M8Q7N6"/>
<sequence length="158" mass="17106">MRDLAAQIAILDMMRGAPSIYMLYLGYDEVAHHSGPWTDDAFGVLKRLDRTLARLRHVAKERAPRPYDLIILSDHGQSFGATFLQRYGVTLKEFIEQQLPQGVTVAHSIGGDTGAFALEGVAGELANMQQSAATNALGAAMAEQGRKLAQKGATVDHV</sequence>